<evidence type="ECO:0000313" key="4">
    <source>
        <dbReference type="EMBL" id="KAF4659063.1"/>
    </source>
</evidence>
<feature type="signal peptide" evidence="3">
    <location>
        <begin position="1"/>
        <end position="21"/>
    </location>
</feature>
<proteinExistence type="predicted"/>
<keyword evidence="2" id="KW-0812">Transmembrane</keyword>
<organism evidence="4 6">
    <name type="scientific">Perkinsus olseni</name>
    <name type="common">Perkinsus atlanticus</name>
    <dbReference type="NCBI Taxonomy" id="32597"/>
    <lineage>
        <taxon>Eukaryota</taxon>
        <taxon>Sar</taxon>
        <taxon>Alveolata</taxon>
        <taxon>Perkinsozoa</taxon>
        <taxon>Perkinsea</taxon>
        <taxon>Perkinsida</taxon>
        <taxon>Perkinsidae</taxon>
        <taxon>Perkinsus</taxon>
    </lineage>
</organism>
<feature type="region of interest" description="Disordered" evidence="1">
    <location>
        <begin position="653"/>
        <end position="735"/>
    </location>
</feature>
<accession>A0A7J6LIS9</accession>
<dbReference type="AlphaFoldDB" id="A0A7J6LIS9"/>
<feature type="transmembrane region" description="Helical" evidence="2">
    <location>
        <begin position="742"/>
        <end position="763"/>
    </location>
</feature>
<feature type="region of interest" description="Disordered" evidence="1">
    <location>
        <begin position="791"/>
        <end position="810"/>
    </location>
</feature>
<feature type="compositionally biased region" description="Low complexity" evidence="1">
    <location>
        <begin position="725"/>
        <end position="735"/>
    </location>
</feature>
<evidence type="ECO:0000313" key="6">
    <source>
        <dbReference type="Proteomes" id="UP000570595"/>
    </source>
</evidence>
<evidence type="ECO:0000256" key="2">
    <source>
        <dbReference type="SAM" id="Phobius"/>
    </source>
</evidence>
<keyword evidence="2" id="KW-1133">Transmembrane helix</keyword>
<dbReference type="OrthoDB" id="10384442at2759"/>
<evidence type="ECO:0000256" key="3">
    <source>
        <dbReference type="SAM" id="SignalP"/>
    </source>
</evidence>
<reference evidence="6 7" key="1">
    <citation type="submission" date="2020-04" db="EMBL/GenBank/DDBJ databases">
        <title>Perkinsus olseni comparative genomics.</title>
        <authorList>
            <person name="Bogema D.R."/>
        </authorList>
    </citation>
    <scope>NUCLEOTIDE SEQUENCE [LARGE SCALE GENOMIC DNA]</scope>
    <source>
        <strain evidence="4">ATCC PRA-179</strain>
        <strain evidence="5">ATCC PRA-31</strain>
    </source>
</reference>
<dbReference type="EMBL" id="JABAHT010000283">
    <property type="protein sequence ID" value="KAF4659063.1"/>
    <property type="molecule type" value="Genomic_DNA"/>
</dbReference>
<keyword evidence="3" id="KW-0732">Signal</keyword>
<evidence type="ECO:0000256" key="1">
    <source>
        <dbReference type="SAM" id="MobiDB-lite"/>
    </source>
</evidence>
<gene>
    <name evidence="5" type="ORF">FOL46_004481</name>
    <name evidence="4" type="ORF">FOZ61_005034</name>
</gene>
<dbReference type="Proteomes" id="UP000572268">
    <property type="component" value="Unassembled WGS sequence"/>
</dbReference>
<feature type="compositionally biased region" description="Polar residues" evidence="1">
    <location>
        <begin position="653"/>
        <end position="676"/>
    </location>
</feature>
<keyword evidence="2" id="KW-0472">Membrane</keyword>
<protein>
    <submittedName>
        <fullName evidence="4">Uncharacterized protein</fullName>
    </submittedName>
</protein>
<dbReference type="EMBL" id="JABANN010000273">
    <property type="protein sequence ID" value="KAF4663970.1"/>
    <property type="molecule type" value="Genomic_DNA"/>
</dbReference>
<comment type="caution">
    <text evidence="4">The sequence shown here is derived from an EMBL/GenBank/DDBJ whole genome shotgun (WGS) entry which is preliminary data.</text>
</comment>
<evidence type="ECO:0000313" key="7">
    <source>
        <dbReference type="Proteomes" id="UP000572268"/>
    </source>
</evidence>
<name>A0A7J6LIS9_PEROL</name>
<evidence type="ECO:0000313" key="5">
    <source>
        <dbReference type="EMBL" id="KAF4663970.1"/>
    </source>
</evidence>
<dbReference type="Proteomes" id="UP000570595">
    <property type="component" value="Unassembled WGS sequence"/>
</dbReference>
<sequence>MTINALLFAALTSIISRAGVALDVDYEPFCNGRGSINKTAQTDEMAVTNLVKNMCTCDSGWSSLLFKNLSVRYCVVWTKSAYAAKFDDIYDCVPSSSINYEPLFPTGDWVCFDKYPKYDLLAPHGPEIMYLFSAPSWCSTRWWVRSQNCHCGSNDNRPRAEICYQDGRSNIYPIFAENAPPTAALPAATQKPGVHNYEPYCNGRGKVNKTAQDTESNVDLVVLNLCTCDAGWSSLLFSNFTVRYCAVWTKLTYDATLEATYNCVPVSSVEHEPYFPAGHWLCYEKYPKYTLRQPHGPELLVRYQDPSWCPGRWWTRTQSCNCGDDDSKPLPEICQESDRENIVPTYTVNVVPKASTTVFEPYCNGRGEFNKTAQQDDNINRIVMNLCTCDSGWSSVLFTNYSVSYCVVWTEQILDLEFDSIYDCVPTSTLSYQSFFPAGQWACYDKQPKYTLMDPHGPELLYHLQAPSWCQERWWVRSQDCNCAADADGALPEVCRRDGREVISPVFAVNLSPKSPPVTAGSMTPQPPTELNDFDLYCNGRGRMNTNTLYKESDVKTLISNLCECDEGWTSMLFANMTARYCVVWKEAEYDKSFDEIYNCVPSSTVTMQPLFTAGEWVCLDKYPRYELSEPHGPGIFCELDLFEWREGRVATTGGQLSGTTGPSERNDQGSTTFAPDSSDCGEHGAWSPETSQCACDEGWESGPSDDGTSGPCNRLGFAGDGGNSEAAPASGADDSAGGGSWIVIALLAVFVFAVGIVLMVRLCRSRCSKGRNDRLIWLWEMKKSIKKRLPRTRPPRGFSKTAAVASPEQ</sequence>
<feature type="chain" id="PRO_5036400540" evidence="3">
    <location>
        <begin position="22"/>
        <end position="810"/>
    </location>
</feature>